<sequence length="267" mass="28051">MPNTLTPAATRHRRRAPTPGRTGAGGGGGGTQHASLTHSGPWADRDRAPRHTRGDPSLQQGLIHTTPLPISLLSPFPCSPVRATHVHHSLDSPGAYHAIHPTHHSHSPTRTAVTWGRQPTLTHPHSHPHPTPPPHLTDTAGPQPHPSLHPPHPHRAPHPGATAASHPNLSPTQHQPDHTTHHLTTHTPLPLSTSLGRPLPSSRLDGGASTTTLSSPLSVPPTAHLSSPSTLHHSTASRRSTPLPGSPAITGRGGGGPTWAGRVHRSR</sequence>
<evidence type="ECO:0000313" key="3">
    <source>
        <dbReference type="Proteomes" id="UP001335648"/>
    </source>
</evidence>
<evidence type="ECO:0000256" key="1">
    <source>
        <dbReference type="SAM" id="MobiDB-lite"/>
    </source>
</evidence>
<feature type="compositionally biased region" description="Low complexity" evidence="1">
    <location>
        <begin position="185"/>
        <end position="195"/>
    </location>
</feature>
<feature type="region of interest" description="Disordered" evidence="1">
    <location>
        <begin position="117"/>
        <end position="267"/>
    </location>
</feature>
<name>A0AAN8CYV1_9TELE</name>
<dbReference type="Proteomes" id="UP001335648">
    <property type="component" value="Unassembled WGS sequence"/>
</dbReference>
<dbReference type="EMBL" id="JAULUE010002048">
    <property type="protein sequence ID" value="KAK5910578.1"/>
    <property type="molecule type" value="Genomic_DNA"/>
</dbReference>
<protein>
    <submittedName>
        <fullName evidence="2">Uncharacterized protein</fullName>
    </submittedName>
</protein>
<feature type="compositionally biased region" description="Low complexity" evidence="1">
    <location>
        <begin position="158"/>
        <end position="174"/>
    </location>
</feature>
<keyword evidence="3" id="KW-1185">Reference proteome</keyword>
<feature type="compositionally biased region" description="Low complexity" evidence="1">
    <location>
        <begin position="209"/>
        <end position="234"/>
    </location>
</feature>
<evidence type="ECO:0000313" key="2">
    <source>
        <dbReference type="EMBL" id="KAK5910578.1"/>
    </source>
</evidence>
<accession>A0AAN8CYV1</accession>
<feature type="region of interest" description="Disordered" evidence="1">
    <location>
        <begin position="1"/>
        <end position="62"/>
    </location>
</feature>
<proteinExistence type="predicted"/>
<feature type="compositionally biased region" description="Gly residues" evidence="1">
    <location>
        <begin position="22"/>
        <end position="31"/>
    </location>
</feature>
<feature type="region of interest" description="Disordered" evidence="1">
    <location>
        <begin position="92"/>
        <end position="111"/>
    </location>
</feature>
<gene>
    <name evidence="2" type="ORF">CesoFtcFv8_004401</name>
</gene>
<comment type="caution">
    <text evidence="2">The sequence shown here is derived from an EMBL/GenBank/DDBJ whole genome shotgun (WGS) entry which is preliminary data.</text>
</comment>
<dbReference type="AlphaFoldDB" id="A0AAN8CYV1"/>
<reference evidence="2 3" key="1">
    <citation type="journal article" date="2023" name="Mol. Biol. Evol.">
        <title>Genomics of Secondarily Temperate Adaptation in the Only Non-Antarctic Icefish.</title>
        <authorList>
            <person name="Rivera-Colon A.G."/>
            <person name="Rayamajhi N."/>
            <person name="Minhas B.F."/>
            <person name="Madrigal G."/>
            <person name="Bilyk K.T."/>
            <person name="Yoon V."/>
            <person name="Hune M."/>
            <person name="Gregory S."/>
            <person name="Cheng C.H.C."/>
            <person name="Catchen J.M."/>
        </authorList>
    </citation>
    <scope>NUCLEOTIDE SEQUENCE [LARGE SCALE GENOMIC DNA]</scope>
    <source>
        <strain evidence="2">JC2023a</strain>
    </source>
</reference>
<feature type="compositionally biased region" description="Basic and acidic residues" evidence="1">
    <location>
        <begin position="43"/>
        <end position="54"/>
    </location>
</feature>
<organism evidence="2 3">
    <name type="scientific">Champsocephalus esox</name>
    <name type="common">pike icefish</name>
    <dbReference type="NCBI Taxonomy" id="159716"/>
    <lineage>
        <taxon>Eukaryota</taxon>
        <taxon>Metazoa</taxon>
        <taxon>Chordata</taxon>
        <taxon>Craniata</taxon>
        <taxon>Vertebrata</taxon>
        <taxon>Euteleostomi</taxon>
        <taxon>Actinopterygii</taxon>
        <taxon>Neopterygii</taxon>
        <taxon>Teleostei</taxon>
        <taxon>Neoteleostei</taxon>
        <taxon>Acanthomorphata</taxon>
        <taxon>Eupercaria</taxon>
        <taxon>Perciformes</taxon>
        <taxon>Notothenioidei</taxon>
        <taxon>Channichthyidae</taxon>
        <taxon>Champsocephalus</taxon>
    </lineage>
</organism>